<dbReference type="Pfam" id="PF01904">
    <property type="entry name" value="DUF72"/>
    <property type="match status" value="1"/>
</dbReference>
<dbReference type="AlphaFoldDB" id="A0A6J4IYZ1"/>
<gene>
    <name evidence="1" type="ORF">AVDCRST_MAG77-2913</name>
</gene>
<dbReference type="EMBL" id="CADCTC010000167">
    <property type="protein sequence ID" value="CAA9266094.1"/>
    <property type="molecule type" value="Genomic_DNA"/>
</dbReference>
<name>A0A6J4IYZ1_9CHLR</name>
<proteinExistence type="predicted"/>
<accession>A0A6J4IYZ1</accession>
<dbReference type="InterPro" id="IPR036520">
    <property type="entry name" value="UPF0759_sf"/>
</dbReference>
<organism evidence="1">
    <name type="scientific">uncultured Chloroflexota bacterium</name>
    <dbReference type="NCBI Taxonomy" id="166587"/>
    <lineage>
        <taxon>Bacteria</taxon>
        <taxon>Bacillati</taxon>
        <taxon>Chloroflexota</taxon>
        <taxon>environmental samples</taxon>
    </lineage>
</organism>
<reference evidence="1" key="1">
    <citation type="submission" date="2020-02" db="EMBL/GenBank/DDBJ databases">
        <authorList>
            <person name="Meier V. D."/>
        </authorList>
    </citation>
    <scope>NUCLEOTIDE SEQUENCE</scope>
    <source>
        <strain evidence="1">AVDCRST_MAG77</strain>
    </source>
</reference>
<evidence type="ECO:0000313" key="1">
    <source>
        <dbReference type="EMBL" id="CAA9266094.1"/>
    </source>
</evidence>
<sequence length="317" mass="35079">MTEVTEPARAVARDAPILIGTCSWTDPTILKSGWYPPEASSAEQRLAHYASKFPVVEVDSTYYSLPSERNAVLWAERTPDAFTFDFKAFGLMTGHGAAVAKLPPIIRDSLPADFGAGKRQIYLKDLPESAQAWIWDAFARALDPLACSGKLGFILLQFPPWFGINRANKEYIERARSLLPEHKLAVEFRNGSWLEERNIPETGALLAANDLTYVAVDEPQGFRSSVPLVPLVTNSDLAVLRLHGRNAENWQAKDVTVAERFKYLYSDAELAGLAPVVQQLAEQAEQTHVLFNNCYSDYGVRNAEQLAARLNGASPTP</sequence>
<evidence type="ECO:0008006" key="2">
    <source>
        <dbReference type="Google" id="ProtNLM"/>
    </source>
</evidence>
<protein>
    <recommendedName>
        <fullName evidence="2">DUF72 domain-containing protein</fullName>
    </recommendedName>
</protein>
<dbReference type="SUPFAM" id="SSF117396">
    <property type="entry name" value="TM1631-like"/>
    <property type="match status" value="1"/>
</dbReference>
<dbReference type="PANTHER" id="PTHR30348:SF13">
    <property type="entry name" value="UPF0759 PROTEIN YUNF"/>
    <property type="match status" value="1"/>
</dbReference>
<dbReference type="PANTHER" id="PTHR30348">
    <property type="entry name" value="UNCHARACTERIZED PROTEIN YECE"/>
    <property type="match status" value="1"/>
</dbReference>
<dbReference type="Gene3D" id="3.20.20.410">
    <property type="entry name" value="Protein of unknown function UPF0759"/>
    <property type="match status" value="1"/>
</dbReference>
<dbReference type="InterPro" id="IPR002763">
    <property type="entry name" value="DUF72"/>
</dbReference>